<evidence type="ECO:0000313" key="2">
    <source>
        <dbReference type="EMBL" id="KAJ8409454.1"/>
    </source>
</evidence>
<reference evidence="2" key="1">
    <citation type="journal article" date="2023" name="Science">
        <title>Genome structures resolve the early diversification of teleost fishes.</title>
        <authorList>
            <person name="Parey E."/>
            <person name="Louis A."/>
            <person name="Montfort J."/>
            <person name="Bouchez O."/>
            <person name="Roques C."/>
            <person name="Iampietro C."/>
            <person name="Lluch J."/>
            <person name="Castinel A."/>
            <person name="Donnadieu C."/>
            <person name="Desvignes T."/>
            <person name="Floi Bucao C."/>
            <person name="Jouanno E."/>
            <person name="Wen M."/>
            <person name="Mejri S."/>
            <person name="Dirks R."/>
            <person name="Jansen H."/>
            <person name="Henkel C."/>
            <person name="Chen W.J."/>
            <person name="Zahm M."/>
            <person name="Cabau C."/>
            <person name="Klopp C."/>
            <person name="Thompson A.W."/>
            <person name="Robinson-Rechavi M."/>
            <person name="Braasch I."/>
            <person name="Lecointre G."/>
            <person name="Bobe J."/>
            <person name="Postlethwait J.H."/>
            <person name="Berthelot C."/>
            <person name="Roest Crollius H."/>
            <person name="Guiguen Y."/>
        </authorList>
    </citation>
    <scope>NUCLEOTIDE SEQUENCE</scope>
    <source>
        <strain evidence="2">NC1722</strain>
    </source>
</reference>
<dbReference type="EMBL" id="JAINUG010000030">
    <property type="protein sequence ID" value="KAJ8409454.1"/>
    <property type="molecule type" value="Genomic_DNA"/>
</dbReference>
<comment type="caution">
    <text evidence="2">The sequence shown here is derived from an EMBL/GenBank/DDBJ whole genome shotgun (WGS) entry which is preliminary data.</text>
</comment>
<gene>
    <name evidence="2" type="ORF">AAFF_G00228550</name>
</gene>
<accession>A0AAD7WV54</accession>
<dbReference type="AlphaFoldDB" id="A0AAD7WV54"/>
<sequence length="86" mass="9698">MAEPQCHRIRRVHFIPGQDPCSPHVWGMEPTEADLRRARAPALTEDQRSPKMSQVHGVRRKDAVDPTRCWRNERRGTAGAENGTGA</sequence>
<name>A0AAD7WV54_9TELE</name>
<feature type="compositionally biased region" description="Basic and acidic residues" evidence="1">
    <location>
        <begin position="60"/>
        <end position="76"/>
    </location>
</feature>
<feature type="region of interest" description="Disordered" evidence="1">
    <location>
        <begin position="38"/>
        <end position="86"/>
    </location>
</feature>
<evidence type="ECO:0000256" key="1">
    <source>
        <dbReference type="SAM" id="MobiDB-lite"/>
    </source>
</evidence>
<proteinExistence type="predicted"/>
<dbReference type="Proteomes" id="UP001221898">
    <property type="component" value="Unassembled WGS sequence"/>
</dbReference>
<organism evidence="2 3">
    <name type="scientific">Aldrovandia affinis</name>
    <dbReference type="NCBI Taxonomy" id="143900"/>
    <lineage>
        <taxon>Eukaryota</taxon>
        <taxon>Metazoa</taxon>
        <taxon>Chordata</taxon>
        <taxon>Craniata</taxon>
        <taxon>Vertebrata</taxon>
        <taxon>Euteleostomi</taxon>
        <taxon>Actinopterygii</taxon>
        <taxon>Neopterygii</taxon>
        <taxon>Teleostei</taxon>
        <taxon>Notacanthiformes</taxon>
        <taxon>Halosauridae</taxon>
        <taxon>Aldrovandia</taxon>
    </lineage>
</organism>
<keyword evidence="3" id="KW-1185">Reference proteome</keyword>
<protein>
    <submittedName>
        <fullName evidence="2">Uncharacterized protein</fullName>
    </submittedName>
</protein>
<evidence type="ECO:0000313" key="3">
    <source>
        <dbReference type="Proteomes" id="UP001221898"/>
    </source>
</evidence>